<evidence type="ECO:0000313" key="4">
    <source>
        <dbReference type="Proteomes" id="UP000671828"/>
    </source>
</evidence>
<sequence length="473" mass="49960">MLLVVGRHGGADLIAHAARVLAAADPRMWLTVDLSARRGPWNAARWTGAAARLLAAGRAGPLEVLLAACHPDGFVREAAVAVLGERDDATALPVLALRAADWVPEVRDRARRECGRRLDRAPAEAVALLSPVALAVSARHEGRWLADALADVLRDGPPTALAAALAAEDRRTRRLAHAVGLDTGRLDADRVLRAARTDPDLPIRRMCAQAAIRAAKAGGDHDVLRRLLASGTASVRADAVRALAGAGGAVATEALADRSALVRAAAQAAVLRAGTDPATRYRALPADQRPPRPSVIAGLGETGNRSDTDPLRLWLAHPSSRGRAEAVRALRRLGDTSAQPLLPLLTDPVPSVTRQVLLSLLRQPGTVAEHSLRPLLRRAHPPHVQRAAYRLLRAQGTRTRIGVDLELADEPGHPLHADALADLADWPAHDAATAYSTPAGSHAAELSALITRAESALGPGRARLLRFHLGLTT</sequence>
<reference evidence="2 5" key="1">
    <citation type="submission" date="2021-01" db="EMBL/GenBank/DDBJ databases">
        <title>Sequencing the genomes of 1000 actinobacteria strains.</title>
        <authorList>
            <person name="Klenk H.-P."/>
        </authorList>
    </citation>
    <scope>NUCLEOTIDE SEQUENCE [LARGE SCALE GENOMIC DNA]</scope>
    <source>
        <strain evidence="2 5">DSM 44581</strain>
    </source>
</reference>
<evidence type="ECO:0000256" key="1">
    <source>
        <dbReference type="SAM" id="MobiDB-lite"/>
    </source>
</evidence>
<dbReference type="RefSeq" id="WP_204845274.1">
    <property type="nucleotide sequence ID" value="NZ_JAFBCL010000001.1"/>
</dbReference>
<evidence type="ECO:0000313" key="3">
    <source>
        <dbReference type="EMBL" id="QTR02946.1"/>
    </source>
</evidence>
<feature type="region of interest" description="Disordered" evidence="1">
    <location>
        <begin position="283"/>
        <end position="302"/>
    </location>
</feature>
<keyword evidence="5" id="KW-1185">Reference proteome</keyword>
<dbReference type="EMBL" id="JAFBCL010000001">
    <property type="protein sequence ID" value="MBM7814654.1"/>
    <property type="molecule type" value="Genomic_DNA"/>
</dbReference>
<proteinExistence type="predicted"/>
<evidence type="ECO:0000313" key="2">
    <source>
        <dbReference type="EMBL" id="MBM7814654.1"/>
    </source>
</evidence>
<dbReference type="SMART" id="SM00567">
    <property type="entry name" value="EZ_HEAT"/>
    <property type="match status" value="3"/>
</dbReference>
<dbReference type="Gene3D" id="1.25.10.10">
    <property type="entry name" value="Leucine-rich Repeat Variant"/>
    <property type="match status" value="1"/>
</dbReference>
<dbReference type="InterPro" id="IPR004155">
    <property type="entry name" value="PBS_lyase_HEAT"/>
</dbReference>
<organism evidence="3 4">
    <name type="scientific">Saccharothrix algeriensis</name>
    <dbReference type="NCBI Taxonomy" id="173560"/>
    <lineage>
        <taxon>Bacteria</taxon>
        <taxon>Bacillati</taxon>
        <taxon>Actinomycetota</taxon>
        <taxon>Actinomycetes</taxon>
        <taxon>Pseudonocardiales</taxon>
        <taxon>Pseudonocardiaceae</taxon>
        <taxon>Saccharothrix</taxon>
    </lineage>
</organism>
<reference evidence="3" key="2">
    <citation type="submission" date="2021-04" db="EMBL/GenBank/DDBJ databases">
        <title>Saccharothrix algeriensis WGS.</title>
        <authorList>
            <person name="Stuskova K."/>
            <person name="Hakalova E."/>
            <person name="Tebbal A.B."/>
            <person name="Eichmeier A."/>
        </authorList>
    </citation>
    <scope>NUCLEOTIDE SEQUENCE</scope>
    <source>
        <strain evidence="3">NRRL B-24137</strain>
    </source>
</reference>
<protein>
    <submittedName>
        <fullName evidence="2">HEAT repeat protein</fullName>
    </submittedName>
</protein>
<dbReference type="Pfam" id="PF13646">
    <property type="entry name" value="HEAT_2"/>
    <property type="match status" value="1"/>
</dbReference>
<dbReference type="Proteomes" id="UP001195724">
    <property type="component" value="Unassembled WGS sequence"/>
</dbReference>
<dbReference type="Proteomes" id="UP000671828">
    <property type="component" value="Chromosome"/>
</dbReference>
<dbReference type="InterPro" id="IPR011989">
    <property type="entry name" value="ARM-like"/>
</dbReference>
<evidence type="ECO:0000313" key="5">
    <source>
        <dbReference type="Proteomes" id="UP001195724"/>
    </source>
</evidence>
<name>A0A8T8HWS6_9PSEU</name>
<gene>
    <name evidence="3" type="ORF">J7S33_28745</name>
    <name evidence="2" type="ORF">JOE68_005519</name>
</gene>
<dbReference type="AlphaFoldDB" id="A0A8T8HWS6"/>
<dbReference type="SUPFAM" id="SSF48371">
    <property type="entry name" value="ARM repeat"/>
    <property type="match status" value="1"/>
</dbReference>
<dbReference type="InterPro" id="IPR016024">
    <property type="entry name" value="ARM-type_fold"/>
</dbReference>
<dbReference type="EMBL" id="CP072788">
    <property type="protein sequence ID" value="QTR02946.1"/>
    <property type="molecule type" value="Genomic_DNA"/>
</dbReference>
<accession>A0A8T8HWS6</accession>